<gene>
    <name evidence="3" type="ordered locus">KNP414_00504</name>
</gene>
<dbReference type="PATRIC" id="fig|1036673.3.peg.456"/>
<reference evidence="3 4" key="2">
    <citation type="journal article" date="2013" name="Genome Announc.">
        <title>Genome Sequence of Growth-Improving Paenibacillus mucilaginosus Strain KNP414.</title>
        <authorList>
            <person name="Lu J.J."/>
            <person name="Wang J.F."/>
            <person name="Hu X.F."/>
        </authorList>
    </citation>
    <scope>NUCLEOTIDE SEQUENCE [LARGE SCALE GENOMIC DNA]</scope>
    <source>
        <strain evidence="3 4">KNP414</strain>
    </source>
</reference>
<dbReference type="PANTHER" id="PTHR43308">
    <property type="entry name" value="OUTER MEMBRANE PROTEIN ALPHA-RELATED"/>
    <property type="match status" value="1"/>
</dbReference>
<dbReference type="Proteomes" id="UP000006620">
    <property type="component" value="Chromosome"/>
</dbReference>
<feature type="chain" id="PRO_5003370870" evidence="1">
    <location>
        <begin position="26"/>
        <end position="463"/>
    </location>
</feature>
<keyword evidence="1" id="KW-0732">Signal</keyword>
<evidence type="ECO:0000313" key="4">
    <source>
        <dbReference type="Proteomes" id="UP000006620"/>
    </source>
</evidence>
<dbReference type="InterPro" id="IPR051465">
    <property type="entry name" value="Cell_Envelope_Struct_Comp"/>
</dbReference>
<sequence length="463" mass="48879">MMRRIASLTLTSLLMLSLSPLLAHGAEPAKPKGSAPPAVSVLTDTYGGVRMEVQPGEVKKETPKDGRPENKVILDRTKLKEAFGRLKDQAAGQPAVTAVIPSTESTVKIHIADAVLDEARQTVPGAYLLLQLPEVSYKLPVGFSAKAAEELKVPPANVTVIVTIKSMPDSALGTARERLKAAGASEILPAPVDFKITGQRTNGQTVDLTRVGSAYVQRVLTLPASVDPSTVTAVTYANGEISFVPALFNYNQATVLSSGGGWFTVVSSSKEFTDTAGHWAEADIRLLASKLLVKGTSASEFSPDKPVTRAEFAAMLTRALGLPDNRGASAKYSDVGKYTWFAGPVGAASAAGLVDGYDDGTFKPNARISREQMAVMLTKARAYGNGLQGLPKTVDLSAVSIPVFEDGAKIASWASEPVTEVLAVGLMEGVTPEKFAPKENATRAQAVVLLKRLLVSLKLINPV</sequence>
<accession>F8FPY7</accession>
<feature type="domain" description="SLH" evidence="2">
    <location>
        <begin position="331"/>
        <end position="391"/>
    </location>
</feature>
<dbReference type="KEGG" id="pms:KNP414_00504"/>
<evidence type="ECO:0000259" key="2">
    <source>
        <dbReference type="PROSITE" id="PS51272"/>
    </source>
</evidence>
<dbReference type="EMBL" id="CP002869">
    <property type="protein sequence ID" value="AEI39129.1"/>
    <property type="molecule type" value="Genomic_DNA"/>
</dbReference>
<evidence type="ECO:0000256" key="1">
    <source>
        <dbReference type="SAM" id="SignalP"/>
    </source>
</evidence>
<feature type="domain" description="SLH" evidence="2">
    <location>
        <begin position="401"/>
        <end position="463"/>
    </location>
</feature>
<organism evidence="3 4">
    <name type="scientific">Paenibacillus mucilaginosus (strain KNP414)</name>
    <dbReference type="NCBI Taxonomy" id="1036673"/>
    <lineage>
        <taxon>Bacteria</taxon>
        <taxon>Bacillati</taxon>
        <taxon>Bacillota</taxon>
        <taxon>Bacilli</taxon>
        <taxon>Bacillales</taxon>
        <taxon>Paenibacillaceae</taxon>
        <taxon>Paenibacillus</taxon>
    </lineage>
</organism>
<dbReference type="PANTHER" id="PTHR43308:SF5">
    <property type="entry name" value="S-LAYER PROTEIN _ PEPTIDOGLYCAN ENDO-BETA-N-ACETYLGLUCOSAMINIDASE"/>
    <property type="match status" value="1"/>
</dbReference>
<proteinExistence type="predicted"/>
<feature type="signal peptide" evidence="1">
    <location>
        <begin position="1"/>
        <end position="25"/>
    </location>
</feature>
<name>F8FPY7_PAEMK</name>
<protein>
    <submittedName>
        <fullName evidence="3">Metallophosphoesterase</fullName>
    </submittedName>
</protein>
<evidence type="ECO:0000313" key="3">
    <source>
        <dbReference type="EMBL" id="AEI39129.1"/>
    </source>
</evidence>
<feature type="domain" description="SLH" evidence="2">
    <location>
        <begin position="267"/>
        <end position="330"/>
    </location>
</feature>
<reference evidence="4" key="1">
    <citation type="submission" date="2011-06" db="EMBL/GenBank/DDBJ databases">
        <title>Complete genome sequence of Paenibacillus mucilaginosus KNP414.</title>
        <authorList>
            <person name="Wang J."/>
            <person name="Hu S."/>
            <person name="Hu X."/>
            <person name="Zhang B."/>
            <person name="Dong D."/>
            <person name="Zhang S."/>
            <person name="Zhao K."/>
            <person name="Wu D."/>
        </authorList>
    </citation>
    <scope>NUCLEOTIDE SEQUENCE [LARGE SCALE GENOMIC DNA]</scope>
    <source>
        <strain evidence="4">KNP414</strain>
    </source>
</reference>
<dbReference type="HOGENOM" id="CLU_590314_0_0_9"/>
<dbReference type="PROSITE" id="PS51272">
    <property type="entry name" value="SLH"/>
    <property type="match status" value="3"/>
</dbReference>
<dbReference type="Pfam" id="PF00395">
    <property type="entry name" value="SLH"/>
    <property type="match status" value="3"/>
</dbReference>
<dbReference type="AlphaFoldDB" id="F8FPY7"/>
<dbReference type="InterPro" id="IPR001119">
    <property type="entry name" value="SLH_dom"/>
</dbReference>